<dbReference type="RefSeq" id="WP_075128770.1">
    <property type="nucleotide sequence ID" value="NZ_MSIE01000058.1"/>
</dbReference>
<feature type="region of interest" description="Disordered" evidence="1">
    <location>
        <begin position="38"/>
        <end position="63"/>
    </location>
</feature>
<evidence type="ECO:0000313" key="3">
    <source>
        <dbReference type="EMBL" id="OLF05003.1"/>
    </source>
</evidence>
<keyword evidence="2" id="KW-0732">Signal</keyword>
<dbReference type="EMBL" id="MSIE01000058">
    <property type="protein sequence ID" value="OLF13233.1"/>
    <property type="molecule type" value="Genomic_DNA"/>
</dbReference>
<protein>
    <recommendedName>
        <fullName evidence="6">DUF3558 domain-containing protein</fullName>
    </recommendedName>
</protein>
<reference evidence="4 5" key="1">
    <citation type="submission" date="2016-12" db="EMBL/GenBank/DDBJ databases">
        <title>The draft genome sequence of Actinophytocola sp. 11-183.</title>
        <authorList>
            <person name="Wang W."/>
            <person name="Yuan L."/>
        </authorList>
    </citation>
    <scope>NUCLEOTIDE SEQUENCE [LARGE SCALE GENOMIC DNA]</scope>
    <source>
        <strain evidence="4 5">11-183</strain>
    </source>
</reference>
<accession>A0A1Q8CFX9</accession>
<dbReference type="OrthoDB" id="3696721at2"/>
<dbReference type="EMBL" id="MSIE01000148">
    <property type="protein sequence ID" value="OLF05003.1"/>
    <property type="molecule type" value="Genomic_DNA"/>
</dbReference>
<evidence type="ECO:0008006" key="6">
    <source>
        <dbReference type="Google" id="ProtNLM"/>
    </source>
</evidence>
<gene>
    <name evidence="4" type="ORF">BU204_28020</name>
    <name evidence="3" type="ORF">BU204_37435</name>
</gene>
<feature type="compositionally biased region" description="Low complexity" evidence="1">
    <location>
        <begin position="38"/>
        <end position="58"/>
    </location>
</feature>
<dbReference type="Proteomes" id="UP000185596">
    <property type="component" value="Unassembled WGS sequence"/>
</dbReference>
<evidence type="ECO:0000256" key="2">
    <source>
        <dbReference type="SAM" id="SignalP"/>
    </source>
</evidence>
<evidence type="ECO:0000313" key="4">
    <source>
        <dbReference type="EMBL" id="OLF13233.1"/>
    </source>
</evidence>
<name>A0A1Q8CFX9_9PSEU</name>
<proteinExistence type="predicted"/>
<feature type="signal peptide" evidence="2">
    <location>
        <begin position="1"/>
        <end position="27"/>
    </location>
</feature>
<dbReference type="InterPro" id="IPR024520">
    <property type="entry name" value="DUF3558"/>
</dbReference>
<feature type="chain" id="PRO_5038219520" description="DUF3558 domain-containing protein" evidence="2">
    <location>
        <begin position="28"/>
        <end position="208"/>
    </location>
</feature>
<organism evidence="4 5">
    <name type="scientific">Actinophytocola xanthii</name>
    <dbReference type="NCBI Taxonomy" id="1912961"/>
    <lineage>
        <taxon>Bacteria</taxon>
        <taxon>Bacillati</taxon>
        <taxon>Actinomycetota</taxon>
        <taxon>Actinomycetes</taxon>
        <taxon>Pseudonocardiales</taxon>
        <taxon>Pseudonocardiaceae</taxon>
    </lineage>
</organism>
<dbReference type="PROSITE" id="PS51257">
    <property type="entry name" value="PROKAR_LIPOPROTEIN"/>
    <property type="match status" value="1"/>
</dbReference>
<evidence type="ECO:0000256" key="1">
    <source>
        <dbReference type="SAM" id="MobiDB-lite"/>
    </source>
</evidence>
<dbReference type="AlphaFoldDB" id="A0A1Q8CFX9"/>
<comment type="caution">
    <text evidence="4">The sequence shown here is derived from an EMBL/GenBank/DDBJ whole genome shotgun (WGS) entry which is preliminary data.</text>
</comment>
<dbReference type="Pfam" id="PF12079">
    <property type="entry name" value="DUF3558"/>
    <property type="match status" value="1"/>
</dbReference>
<sequence length="208" mass="21314">MGIHKLRRALAGACLLVLVGCSSPAPGFPVAAETSVTSEVSTSSPAPSTGAPSTTRPSVQRPAPINLSQVDICQVVAALPRRKFGLDDDRPPLGGRSLLFPGSLDCSASGIDTNASMLAVAVTNRDAPSYVDSANVTAKTDGVAAGYPMTVLTPRNPDTCIAVVDVHDGQMLYVSYGTPKSGTRPVQPQPQLCGTVAEIATAAVGLMR</sequence>
<evidence type="ECO:0000313" key="5">
    <source>
        <dbReference type="Proteomes" id="UP000185596"/>
    </source>
</evidence>
<keyword evidence="5" id="KW-1185">Reference proteome</keyword>